<feature type="transmembrane region" description="Helical" evidence="1">
    <location>
        <begin position="92"/>
        <end position="110"/>
    </location>
</feature>
<gene>
    <name evidence="2" type="ORF">SAMN04487941_3490</name>
</gene>
<keyword evidence="1" id="KW-0472">Membrane</keyword>
<feature type="transmembrane region" description="Helical" evidence="1">
    <location>
        <begin position="122"/>
        <end position="140"/>
    </location>
</feature>
<feature type="transmembrane region" description="Helical" evidence="1">
    <location>
        <begin position="64"/>
        <end position="86"/>
    </location>
</feature>
<protein>
    <submittedName>
        <fullName evidence="2">HupE / UreJ protein</fullName>
    </submittedName>
</protein>
<reference evidence="3" key="1">
    <citation type="submission" date="2016-10" db="EMBL/GenBank/DDBJ databases">
        <authorList>
            <person name="Varghese N."/>
        </authorList>
    </citation>
    <scope>NUCLEOTIDE SEQUENCE [LARGE SCALE GENOMIC DNA]</scope>
    <source>
        <strain evidence="3">DSM 18820</strain>
    </source>
</reference>
<keyword evidence="3" id="KW-1185">Reference proteome</keyword>
<sequence length="217" mass="24448">MRLFLLNLQLSSYYHTSRYAVPSVFSTYIELGFHHIFDFKAYDHMLFLLALSAIYTLNDWQKVIALVTCFTIGHSITLALATFKIIQFDSALIEFLIPVTILLTCITNFFKLKGAAAKQATILSLHNLMALFFGLIHGMGFSNFLRQMLGRNGNIWQQLLAFNIGIELGQLLIVGIILVASFVAMNLFHAKKRDWIMVLSSAAAGVSLILMMETNIF</sequence>
<feature type="transmembrane region" description="Helical" evidence="1">
    <location>
        <begin position="195"/>
        <end position="212"/>
    </location>
</feature>
<dbReference type="AlphaFoldDB" id="A0A1I7K7Z5"/>
<evidence type="ECO:0000313" key="3">
    <source>
        <dbReference type="Proteomes" id="UP000182491"/>
    </source>
</evidence>
<dbReference type="EMBL" id="FPCA01000004">
    <property type="protein sequence ID" value="SFU93535.1"/>
    <property type="molecule type" value="Genomic_DNA"/>
</dbReference>
<evidence type="ECO:0000313" key="2">
    <source>
        <dbReference type="EMBL" id="SFU93535.1"/>
    </source>
</evidence>
<dbReference type="STRING" id="388950.GCA_001611675_01072"/>
<keyword evidence="1" id="KW-1133">Transmembrane helix</keyword>
<dbReference type="InterPro" id="IPR032809">
    <property type="entry name" value="Put_HupE_UreJ"/>
</dbReference>
<name>A0A1I7K7Z5_9BACT</name>
<feature type="transmembrane region" description="Helical" evidence="1">
    <location>
        <begin position="160"/>
        <end position="183"/>
    </location>
</feature>
<proteinExistence type="predicted"/>
<dbReference type="Proteomes" id="UP000182491">
    <property type="component" value="Unassembled WGS sequence"/>
</dbReference>
<keyword evidence="1" id="KW-0812">Transmembrane</keyword>
<dbReference type="Pfam" id="PF13795">
    <property type="entry name" value="HupE_UreJ_2"/>
    <property type="match status" value="1"/>
</dbReference>
<organism evidence="2 3">
    <name type="scientific">Pontibacter akesuensis</name>
    <dbReference type="NCBI Taxonomy" id="388950"/>
    <lineage>
        <taxon>Bacteria</taxon>
        <taxon>Pseudomonadati</taxon>
        <taxon>Bacteroidota</taxon>
        <taxon>Cytophagia</taxon>
        <taxon>Cytophagales</taxon>
        <taxon>Hymenobacteraceae</taxon>
        <taxon>Pontibacter</taxon>
    </lineage>
</organism>
<accession>A0A1I7K7Z5</accession>
<evidence type="ECO:0000256" key="1">
    <source>
        <dbReference type="SAM" id="Phobius"/>
    </source>
</evidence>